<dbReference type="PANTHER" id="PTHR43514:SF4">
    <property type="entry name" value="ABC TRANSPORTER I FAMILY MEMBER 10"/>
    <property type="match status" value="1"/>
</dbReference>
<dbReference type="GO" id="GO:0016887">
    <property type="term" value="F:ATP hydrolysis activity"/>
    <property type="evidence" value="ECO:0007669"/>
    <property type="project" value="InterPro"/>
</dbReference>
<gene>
    <name evidence="5" type="ORF">FIU01_09470</name>
</gene>
<evidence type="ECO:0000313" key="6">
    <source>
        <dbReference type="Proteomes" id="UP000311008"/>
    </source>
</evidence>
<dbReference type="PROSITE" id="PS00211">
    <property type="entry name" value="ABC_TRANSPORTER_1"/>
    <property type="match status" value="1"/>
</dbReference>
<dbReference type="InterPro" id="IPR050334">
    <property type="entry name" value="Molybdenum_import_ModC"/>
</dbReference>
<dbReference type="PROSITE" id="PS50893">
    <property type="entry name" value="ABC_TRANSPORTER_2"/>
    <property type="match status" value="1"/>
</dbReference>
<dbReference type="Pfam" id="PF00005">
    <property type="entry name" value="ABC_tran"/>
    <property type="match status" value="1"/>
</dbReference>
<keyword evidence="3 5" id="KW-0067">ATP-binding</keyword>
<dbReference type="InterPro" id="IPR027417">
    <property type="entry name" value="P-loop_NTPase"/>
</dbReference>
<evidence type="ECO:0000313" key="5">
    <source>
        <dbReference type="EMBL" id="QDC44730.1"/>
    </source>
</evidence>
<dbReference type="KEGG" id="mmec:FIU01_09470"/>
<name>A0A5B8CUD7_9PROT</name>
<dbReference type="OrthoDB" id="5298774at2"/>
<dbReference type="Gene3D" id="3.40.50.300">
    <property type="entry name" value="P-loop containing nucleotide triphosphate hydrolases"/>
    <property type="match status" value="1"/>
</dbReference>
<feature type="domain" description="ABC transporter" evidence="4">
    <location>
        <begin position="2"/>
        <end position="218"/>
    </location>
</feature>
<dbReference type="RefSeq" id="WP_140004060.1">
    <property type="nucleotide sequence ID" value="NZ_CP040946.1"/>
</dbReference>
<dbReference type="SMART" id="SM00382">
    <property type="entry name" value="AAA"/>
    <property type="match status" value="1"/>
</dbReference>
<dbReference type="AlphaFoldDB" id="A0A5B8CUD7"/>
<dbReference type="InterPro" id="IPR003439">
    <property type="entry name" value="ABC_transporter-like_ATP-bd"/>
</dbReference>
<dbReference type="InterPro" id="IPR017871">
    <property type="entry name" value="ABC_transporter-like_CS"/>
</dbReference>
<sequence length="218" mass="23574">MTFSVDIQIQQPYAGANPFSLEARFELLPGRCLGIMGASGSGKTTLLHAIAGLVSPSAGRIMSGSECWFDPTQAIQLPPWQRPVGVVFQEGRLFPHLSVEQNLRYGLPAGATGIQIKDVVEVLGMHTLLKRKPSQLSGGEKQRVAIGRALLRQPAVLLMDEPLSALDATLKQQLLPYIRQVIATFEVPTIYVSHLSEEVAAVADEVLTLTQGVLRQPG</sequence>
<keyword evidence="2" id="KW-0547">Nucleotide-binding</keyword>
<reference evidence="6" key="1">
    <citation type="journal article" date="2019" name="ISME J.">
        <title>Evolution in action: habitat transition from sediment to the pelagial leads to genome streamlining in Methylophilaceae.</title>
        <authorList>
            <person name="Salcher M."/>
            <person name="Schaefle D."/>
            <person name="Kaspar M."/>
            <person name="Neuenschwander S.M."/>
            <person name="Ghai R."/>
        </authorList>
    </citation>
    <scope>NUCLEOTIDE SEQUENCE [LARGE SCALE GENOMIC DNA]</scope>
    <source>
        <strain evidence="6">MMS-M-51</strain>
    </source>
</reference>
<dbReference type="SUPFAM" id="SSF52540">
    <property type="entry name" value="P-loop containing nucleoside triphosphate hydrolases"/>
    <property type="match status" value="1"/>
</dbReference>
<keyword evidence="1" id="KW-1003">Cell membrane</keyword>
<evidence type="ECO:0000256" key="2">
    <source>
        <dbReference type="ARBA" id="ARBA00022741"/>
    </source>
</evidence>
<accession>A0A5B8CUD7</accession>
<keyword evidence="6" id="KW-1185">Reference proteome</keyword>
<dbReference type="GO" id="GO:0005524">
    <property type="term" value="F:ATP binding"/>
    <property type="evidence" value="ECO:0007669"/>
    <property type="project" value="UniProtKB-KW"/>
</dbReference>
<keyword evidence="1" id="KW-0472">Membrane</keyword>
<evidence type="ECO:0000259" key="4">
    <source>
        <dbReference type="PROSITE" id="PS50893"/>
    </source>
</evidence>
<dbReference type="InterPro" id="IPR003593">
    <property type="entry name" value="AAA+_ATPase"/>
</dbReference>
<evidence type="ECO:0000256" key="3">
    <source>
        <dbReference type="ARBA" id="ARBA00022840"/>
    </source>
</evidence>
<protein>
    <submittedName>
        <fullName evidence="5">ATP-binding cassette domain-containing protein</fullName>
    </submittedName>
</protein>
<dbReference type="PANTHER" id="PTHR43514">
    <property type="entry name" value="ABC TRANSPORTER I FAMILY MEMBER 10"/>
    <property type="match status" value="1"/>
</dbReference>
<organism evidence="5 6">
    <name type="scientific">Methylophilus medardicus</name>
    <dbReference type="NCBI Taxonomy" id="2588534"/>
    <lineage>
        <taxon>Bacteria</taxon>
        <taxon>Pseudomonadati</taxon>
        <taxon>Pseudomonadota</taxon>
        <taxon>Betaproteobacteria</taxon>
        <taxon>Nitrosomonadales</taxon>
        <taxon>Methylophilaceae</taxon>
        <taxon>Methylophilus</taxon>
    </lineage>
</organism>
<evidence type="ECO:0000256" key="1">
    <source>
        <dbReference type="ARBA" id="ARBA00022475"/>
    </source>
</evidence>
<dbReference type="EMBL" id="CP040946">
    <property type="protein sequence ID" value="QDC44730.1"/>
    <property type="molecule type" value="Genomic_DNA"/>
</dbReference>
<proteinExistence type="predicted"/>
<dbReference type="Proteomes" id="UP000311008">
    <property type="component" value="Chromosome"/>
</dbReference>